<dbReference type="AlphaFoldDB" id="A0A174JM48"/>
<reference evidence="1 3" key="1">
    <citation type="submission" date="2015-09" db="EMBL/GenBank/DDBJ databases">
        <authorList>
            <consortium name="Pathogen Informatics"/>
        </authorList>
    </citation>
    <scope>NUCLEOTIDE SEQUENCE [LARGE SCALE GENOMIC DNA]</scope>
    <source>
        <strain evidence="1 3">2789STDY5834865</strain>
    </source>
</reference>
<evidence type="ECO:0000313" key="2">
    <source>
        <dbReference type="EMBL" id="SQB14176.1"/>
    </source>
</evidence>
<accession>A0A174JM48</accession>
<dbReference type="EMBL" id="UAVW01000015">
    <property type="protein sequence ID" value="SQB14176.1"/>
    <property type="molecule type" value="Genomic_DNA"/>
</dbReference>
<dbReference type="Proteomes" id="UP000095512">
    <property type="component" value="Unassembled WGS sequence"/>
</dbReference>
<name>A0A174JM48_9FIRM</name>
<gene>
    <name evidence="1" type="ORF">ERS852480_02419</name>
    <name evidence="2" type="ORF">NCTC11224_03207</name>
</gene>
<dbReference type="EMBL" id="CZAB01000019">
    <property type="protein sequence ID" value="CUP00813.1"/>
    <property type="molecule type" value="Genomic_DNA"/>
</dbReference>
<evidence type="ECO:0000313" key="1">
    <source>
        <dbReference type="EMBL" id="CUP00813.1"/>
    </source>
</evidence>
<evidence type="ECO:0000313" key="3">
    <source>
        <dbReference type="Proteomes" id="UP000095512"/>
    </source>
</evidence>
<reference evidence="2 4" key="2">
    <citation type="submission" date="2018-06" db="EMBL/GenBank/DDBJ databases">
        <authorList>
            <consortium name="Pathogen Informatics"/>
            <person name="Doyle S."/>
        </authorList>
    </citation>
    <scope>NUCLEOTIDE SEQUENCE [LARGE SCALE GENOMIC DNA]</scope>
    <source>
        <strain evidence="2 4">NCTC11224</strain>
    </source>
</reference>
<proteinExistence type="predicted"/>
<evidence type="ECO:0000313" key="4">
    <source>
        <dbReference type="Proteomes" id="UP000251853"/>
    </source>
</evidence>
<organism evidence="1 3">
    <name type="scientific">Enterocloster clostridioformis</name>
    <dbReference type="NCBI Taxonomy" id="1531"/>
    <lineage>
        <taxon>Bacteria</taxon>
        <taxon>Bacillati</taxon>
        <taxon>Bacillota</taxon>
        <taxon>Clostridia</taxon>
        <taxon>Lachnospirales</taxon>
        <taxon>Lachnospiraceae</taxon>
        <taxon>Enterocloster</taxon>
    </lineage>
</organism>
<keyword evidence="4" id="KW-1185">Reference proteome</keyword>
<protein>
    <submittedName>
        <fullName evidence="1">Uncharacterized protein</fullName>
    </submittedName>
</protein>
<sequence>MTFTFSDGTSETVELEKSVEPHIIRLERRGITWLTFGQLIKADDPSPFPALTQIEVYGREHESAL</sequence>
<dbReference type="Proteomes" id="UP000251853">
    <property type="component" value="Unassembled WGS sequence"/>
</dbReference>